<name>A0ACA9SFA0_9GLOM</name>
<feature type="non-terminal residue" evidence="1">
    <location>
        <position position="1"/>
    </location>
</feature>
<dbReference type="EMBL" id="CAJVQC010114015">
    <property type="protein sequence ID" value="CAG8836215.1"/>
    <property type="molecule type" value="Genomic_DNA"/>
</dbReference>
<organism evidence="1 2">
    <name type="scientific">Racocetra persica</name>
    <dbReference type="NCBI Taxonomy" id="160502"/>
    <lineage>
        <taxon>Eukaryota</taxon>
        <taxon>Fungi</taxon>
        <taxon>Fungi incertae sedis</taxon>
        <taxon>Mucoromycota</taxon>
        <taxon>Glomeromycotina</taxon>
        <taxon>Glomeromycetes</taxon>
        <taxon>Diversisporales</taxon>
        <taxon>Gigasporaceae</taxon>
        <taxon>Racocetra</taxon>
    </lineage>
</organism>
<gene>
    <name evidence="1" type="ORF">RPERSI_LOCUS29851</name>
</gene>
<dbReference type="Proteomes" id="UP000789920">
    <property type="component" value="Unassembled WGS sequence"/>
</dbReference>
<comment type="caution">
    <text evidence="1">The sequence shown here is derived from an EMBL/GenBank/DDBJ whole genome shotgun (WGS) entry which is preliminary data.</text>
</comment>
<reference evidence="1" key="1">
    <citation type="submission" date="2021-06" db="EMBL/GenBank/DDBJ databases">
        <authorList>
            <person name="Kallberg Y."/>
            <person name="Tangrot J."/>
            <person name="Rosling A."/>
        </authorList>
    </citation>
    <scope>NUCLEOTIDE SEQUENCE</scope>
    <source>
        <strain evidence="1">MA461A</strain>
    </source>
</reference>
<sequence>TAYLGCTMRDDRAWKRPNDQPPKRRSEARAPIERYECAGNIRITMFVEEQYAIIQGNHQVVHEKPKYRQ</sequence>
<evidence type="ECO:0000313" key="1">
    <source>
        <dbReference type="EMBL" id="CAG8836215.1"/>
    </source>
</evidence>
<feature type="non-terminal residue" evidence="1">
    <location>
        <position position="69"/>
    </location>
</feature>
<accession>A0ACA9SFA0</accession>
<proteinExistence type="predicted"/>
<evidence type="ECO:0000313" key="2">
    <source>
        <dbReference type="Proteomes" id="UP000789920"/>
    </source>
</evidence>
<keyword evidence="2" id="KW-1185">Reference proteome</keyword>
<protein>
    <submittedName>
        <fullName evidence="1">16639_t:CDS:1</fullName>
    </submittedName>
</protein>